<dbReference type="PANTHER" id="PTHR33406:SF6">
    <property type="entry name" value="MEMBRANE PROTEIN YDGH-RELATED"/>
    <property type="match status" value="1"/>
</dbReference>
<dbReference type="OrthoDB" id="4758927at2"/>
<feature type="transmembrane region" description="Helical" evidence="7">
    <location>
        <begin position="341"/>
        <end position="367"/>
    </location>
</feature>
<dbReference type="NCBIfam" id="TIGR00833">
    <property type="entry name" value="actII"/>
    <property type="match status" value="1"/>
</dbReference>
<feature type="transmembrane region" description="Helical" evidence="7">
    <location>
        <begin position="306"/>
        <end position="329"/>
    </location>
</feature>
<name>K5BEL2_MYCHD</name>
<evidence type="ECO:0000256" key="3">
    <source>
        <dbReference type="ARBA" id="ARBA00022475"/>
    </source>
</evidence>
<protein>
    <submittedName>
        <fullName evidence="9">Transport family protein</fullName>
    </submittedName>
</protein>
<sequence>MATRLRTNYSRPSLIPRVIRGMAPLVILLWLVIILVTTLVAVGGDWRKVIPSLEVVAEQYSVSLMPAEAPSAIGMKRMGELFGESDSDNSAMIVLEGEQPLGDSARAYYAGLVEQLRADHEHVRHVQDLWGERLTASSVTSADGKATYVQVYLAGDQGTPVGDESVAAVREIVDRSPPPPGVRVYVTGVGPLNSDLQAAGNDSVLKITIVTVIIIFVMLLLVYRSVATVILLLLMVGFEVAAARGVVAFLAVNDAFVLSTFAVNMLVFLAIAAGTDYGIFFFGRYQEERQAGQSREAAFFATYRSTAPVVLASGMTIAGAILCLSFARLPYFKTMGVPCAIGMVVAVACAVTLVPAGIVVAGYFGLLDPKRKLRSGRWRGIGTAIARWPAPILAAAVAVAAIGLLALPGYNTNYDDRAYMPADIPANQGFVAAERHFSQARLTPDILVIETDRDLRNSADFLTLNKLAKAIFKVKGVSRVQGITRPEGTPIANTSIPFLLSLQSATQVQAQKLQAERTDDLLAQAENTAKLIEIMERQYELMKELTGVQLSMLNNTRDVQEIFDELRGSVTLFDDFFRPIRNYFYWEPHCYNIPICWAIRSIFDMLDKADSVQDKLQTMVAEMEKLEVILPQILEIYPQQIAVMKTVYNMQLKMHSTMSGMNEWMEENSEDVALMGQAFDAAKNDDTFYLPPEVFENEDFKRAMESFLSPDGKSARYIISHNGDPATLDGIDRIERVRLMAEEALKGTPLENAKIYVTGAASTAKDWRDGSTYDLLIAGIAAICLIFIIMLIITRALIAALVVVGTVVISLGASFGMSVLVWQYILGIELHWMVMAMSVIILLAVGSDYNLLLVARMKEELGAGINTGLIRAMGGTGKVVTTAGLVFAATMASMVVSDLRIIGQIGTTIGLGLLFDTMIVRSFMTPSIAALLGRWFWWPQVVRLRPASRQLREYGPRPAVRALLGIDDRREDDAPTVEFPKPTA</sequence>
<dbReference type="FunFam" id="1.20.1640.10:FF:000020">
    <property type="entry name" value="Transmembrane transport protein MmpL10"/>
    <property type="match status" value="1"/>
</dbReference>
<comment type="similarity">
    <text evidence="2">Belongs to the resistance-nodulation-cell division (RND) (TC 2.A.6) family. MmpL subfamily.</text>
</comment>
<dbReference type="STRING" id="1122247.GCA_000379865_02883"/>
<feature type="transmembrane region" description="Helical" evidence="7">
    <location>
        <begin position="901"/>
        <end position="924"/>
    </location>
</feature>
<dbReference type="SUPFAM" id="SSF82866">
    <property type="entry name" value="Multidrug efflux transporter AcrB transmembrane domain"/>
    <property type="match status" value="2"/>
</dbReference>
<feature type="transmembrane region" description="Helical" evidence="7">
    <location>
        <begin position="775"/>
        <end position="793"/>
    </location>
</feature>
<reference evidence="9 10" key="1">
    <citation type="journal article" date="2012" name="J. Bacteriol.">
        <title>Genome sequence of Mycobacterium hassiacum DSM 44199, a rare source of heat-stable mycobacterial proteins.</title>
        <authorList>
            <person name="Tiago I."/>
            <person name="Maranha A."/>
            <person name="Mendes V."/>
            <person name="Alarico S."/>
            <person name="Moynihan P.J."/>
            <person name="Clarke A.J."/>
            <person name="Macedo-Ribeiro S."/>
            <person name="Pereira P.J."/>
            <person name="Empadinhas N."/>
        </authorList>
    </citation>
    <scope>NUCLEOTIDE SEQUENCE [LARGE SCALE GENOMIC DNA]</scope>
    <source>
        <strain evidence="10">DSM 44199 / CIP 105218 / JCM 12690 / 3849</strain>
    </source>
</reference>
<dbReference type="GO" id="GO:0005886">
    <property type="term" value="C:plasma membrane"/>
    <property type="evidence" value="ECO:0007669"/>
    <property type="project" value="UniProtKB-SubCell"/>
</dbReference>
<dbReference type="PANTHER" id="PTHR33406">
    <property type="entry name" value="MEMBRANE PROTEIN MJ1562-RELATED"/>
    <property type="match status" value="1"/>
</dbReference>
<dbReference type="eggNOG" id="COG2409">
    <property type="taxonomic scope" value="Bacteria"/>
</dbReference>
<dbReference type="Pfam" id="PF03176">
    <property type="entry name" value="MMPL"/>
    <property type="match status" value="2"/>
</dbReference>
<keyword evidence="5 7" id="KW-1133">Transmembrane helix</keyword>
<keyword evidence="6 7" id="KW-0472">Membrane</keyword>
<dbReference type="FunFam" id="1.20.1640.10:FF:000018">
    <property type="entry name" value="Transmembrane transport protein MmpL10"/>
    <property type="match status" value="1"/>
</dbReference>
<comment type="caution">
    <text evidence="9">The sequence shown here is derived from an EMBL/GenBank/DDBJ whole genome shotgun (WGS) entry which is preliminary data.</text>
</comment>
<dbReference type="RefSeq" id="WP_005630007.1">
    <property type="nucleotide sequence ID" value="NZ_AMRA01000099.1"/>
</dbReference>
<organism evidence="9 10">
    <name type="scientific">Mycolicibacterium hassiacum (strain DSM 44199 / CIP 105218 / JCM 12690 / 3849)</name>
    <name type="common">Mycobacterium hassiacum</name>
    <dbReference type="NCBI Taxonomy" id="1122247"/>
    <lineage>
        <taxon>Bacteria</taxon>
        <taxon>Bacillati</taxon>
        <taxon>Actinomycetota</taxon>
        <taxon>Actinomycetes</taxon>
        <taxon>Mycobacteriales</taxon>
        <taxon>Mycobacteriaceae</taxon>
        <taxon>Mycolicibacterium</taxon>
    </lineage>
</organism>
<feature type="domain" description="Membrane transport protein MMPL" evidence="8">
    <location>
        <begin position="613"/>
        <end position="947"/>
    </location>
</feature>
<feature type="transmembrane region" description="Helical" evidence="7">
    <location>
        <begin position="800"/>
        <end position="825"/>
    </location>
</feature>
<feature type="transmembrane region" description="Helical" evidence="7">
    <location>
        <begin position="230"/>
        <end position="252"/>
    </location>
</feature>
<comment type="subcellular location">
    <subcellularLocation>
        <location evidence="1">Cell membrane</location>
        <topology evidence="1">Multi-pass membrane protein</topology>
    </subcellularLocation>
</comment>
<evidence type="ECO:0000256" key="2">
    <source>
        <dbReference type="ARBA" id="ARBA00010157"/>
    </source>
</evidence>
<feature type="transmembrane region" description="Helical" evidence="7">
    <location>
        <begin position="831"/>
        <end position="855"/>
    </location>
</feature>
<dbReference type="Gene3D" id="1.20.1640.10">
    <property type="entry name" value="Multidrug efflux transporter AcrB transmembrane domain"/>
    <property type="match status" value="2"/>
</dbReference>
<evidence type="ECO:0000313" key="10">
    <source>
        <dbReference type="Proteomes" id="UP000006265"/>
    </source>
</evidence>
<feature type="transmembrane region" description="Helical" evidence="7">
    <location>
        <begin position="204"/>
        <end position="223"/>
    </location>
</feature>
<evidence type="ECO:0000256" key="5">
    <source>
        <dbReference type="ARBA" id="ARBA00022989"/>
    </source>
</evidence>
<evidence type="ECO:0000256" key="1">
    <source>
        <dbReference type="ARBA" id="ARBA00004651"/>
    </source>
</evidence>
<dbReference type="AlphaFoldDB" id="K5BEL2"/>
<evidence type="ECO:0000256" key="7">
    <source>
        <dbReference type="SAM" id="Phobius"/>
    </source>
</evidence>
<dbReference type="EMBL" id="AMRA01000099">
    <property type="protein sequence ID" value="EKF22386.1"/>
    <property type="molecule type" value="Genomic_DNA"/>
</dbReference>
<keyword evidence="10" id="KW-1185">Reference proteome</keyword>
<feature type="transmembrane region" description="Helical" evidence="7">
    <location>
        <begin position="388"/>
        <end position="410"/>
    </location>
</feature>
<gene>
    <name evidence="9" type="ORF">C731_3614</name>
</gene>
<keyword evidence="4 7" id="KW-0812">Transmembrane</keyword>
<keyword evidence="3" id="KW-1003">Cell membrane</keyword>
<dbReference type="InterPro" id="IPR050545">
    <property type="entry name" value="Mycobact_MmpL"/>
</dbReference>
<evidence type="ECO:0000259" key="8">
    <source>
        <dbReference type="Pfam" id="PF03176"/>
    </source>
</evidence>
<feature type="transmembrane region" description="Helical" evidence="7">
    <location>
        <begin position="258"/>
        <end position="285"/>
    </location>
</feature>
<proteinExistence type="inferred from homology"/>
<evidence type="ECO:0000313" key="9">
    <source>
        <dbReference type="EMBL" id="EKF22386.1"/>
    </source>
</evidence>
<feature type="transmembrane region" description="Helical" evidence="7">
    <location>
        <begin position="876"/>
        <end position="895"/>
    </location>
</feature>
<feature type="transmembrane region" description="Helical" evidence="7">
    <location>
        <begin position="21"/>
        <end position="42"/>
    </location>
</feature>
<dbReference type="InterPro" id="IPR004707">
    <property type="entry name" value="MmpL_fam"/>
</dbReference>
<dbReference type="InterPro" id="IPR004869">
    <property type="entry name" value="MMPL_dom"/>
</dbReference>
<dbReference type="Proteomes" id="UP000006265">
    <property type="component" value="Unassembled WGS sequence"/>
</dbReference>
<feature type="domain" description="Membrane transport protein MMPL" evidence="8">
    <location>
        <begin position="64"/>
        <end position="392"/>
    </location>
</feature>
<evidence type="ECO:0000256" key="4">
    <source>
        <dbReference type="ARBA" id="ARBA00022692"/>
    </source>
</evidence>
<evidence type="ECO:0000256" key="6">
    <source>
        <dbReference type="ARBA" id="ARBA00023136"/>
    </source>
</evidence>
<accession>K5BEL2</accession>
<dbReference type="PATRIC" id="fig|1122247.3.peg.3468"/>